<evidence type="ECO:0000313" key="6">
    <source>
        <dbReference type="EMBL" id="MBC9208290.1"/>
    </source>
</evidence>
<feature type="transmembrane region" description="Helical" evidence="4">
    <location>
        <begin position="58"/>
        <end position="80"/>
    </location>
</feature>
<dbReference type="GO" id="GO:0004673">
    <property type="term" value="F:protein histidine kinase activity"/>
    <property type="evidence" value="ECO:0007669"/>
    <property type="project" value="UniProtKB-EC"/>
</dbReference>
<dbReference type="InterPro" id="IPR003594">
    <property type="entry name" value="HATPase_dom"/>
</dbReference>
<keyword evidence="4" id="KW-1133">Transmembrane helix</keyword>
<accession>A0ABR7RNW0</accession>
<dbReference type="InterPro" id="IPR036890">
    <property type="entry name" value="HATPase_C_sf"/>
</dbReference>
<evidence type="ECO:0000256" key="2">
    <source>
        <dbReference type="ARBA" id="ARBA00012438"/>
    </source>
</evidence>
<reference evidence="6 7" key="1">
    <citation type="journal article" date="2013" name="Int. J. Syst. Evol. Microbiol.">
        <title>Roseomonas aerophila sp. nov., isolated from air.</title>
        <authorList>
            <person name="Kim S.J."/>
            <person name="Weon H.Y."/>
            <person name="Ahn J.H."/>
            <person name="Hong S.B."/>
            <person name="Seok S.J."/>
            <person name="Whang K.S."/>
            <person name="Kwon S.W."/>
        </authorList>
    </citation>
    <scope>NUCLEOTIDE SEQUENCE [LARGE SCALE GENOMIC DNA]</scope>
    <source>
        <strain evidence="6 7">NBRC 108923</strain>
    </source>
</reference>
<feature type="transmembrane region" description="Helical" evidence="4">
    <location>
        <begin position="159"/>
        <end position="180"/>
    </location>
</feature>
<dbReference type="PANTHER" id="PTHR43547">
    <property type="entry name" value="TWO-COMPONENT HISTIDINE KINASE"/>
    <property type="match status" value="1"/>
</dbReference>
<dbReference type="PRINTS" id="PR00344">
    <property type="entry name" value="BCTRLSENSOR"/>
</dbReference>
<proteinExistence type="predicted"/>
<evidence type="ECO:0000259" key="5">
    <source>
        <dbReference type="PROSITE" id="PS50109"/>
    </source>
</evidence>
<keyword evidence="6" id="KW-0418">Kinase</keyword>
<dbReference type="EMBL" id="JACTVA010000029">
    <property type="protein sequence ID" value="MBC9208290.1"/>
    <property type="molecule type" value="Genomic_DNA"/>
</dbReference>
<evidence type="ECO:0000256" key="4">
    <source>
        <dbReference type="SAM" id="Phobius"/>
    </source>
</evidence>
<evidence type="ECO:0000313" key="7">
    <source>
        <dbReference type="Proteomes" id="UP000626026"/>
    </source>
</evidence>
<feature type="transmembrane region" description="Helical" evidence="4">
    <location>
        <begin position="128"/>
        <end position="147"/>
    </location>
</feature>
<keyword evidence="7" id="KW-1185">Reference proteome</keyword>
<dbReference type="Proteomes" id="UP000626026">
    <property type="component" value="Unassembled WGS sequence"/>
</dbReference>
<dbReference type="PANTHER" id="PTHR43547:SF2">
    <property type="entry name" value="HYBRID SIGNAL TRANSDUCTION HISTIDINE KINASE C"/>
    <property type="match status" value="1"/>
</dbReference>
<protein>
    <recommendedName>
        <fullName evidence="2">histidine kinase</fullName>
        <ecNumber evidence="2">2.7.13.3</ecNumber>
    </recommendedName>
</protein>
<feature type="transmembrane region" description="Helical" evidence="4">
    <location>
        <begin position="229"/>
        <end position="249"/>
    </location>
</feature>
<name>A0ABR7RNW0_9PROT</name>
<dbReference type="InterPro" id="IPR014265">
    <property type="entry name" value="XrtA/PrsK"/>
</dbReference>
<organism evidence="6 7">
    <name type="scientific">Teichococcus aerophilus</name>
    <dbReference type="NCBI Taxonomy" id="1224513"/>
    <lineage>
        <taxon>Bacteria</taxon>
        <taxon>Pseudomonadati</taxon>
        <taxon>Pseudomonadota</taxon>
        <taxon>Alphaproteobacteria</taxon>
        <taxon>Acetobacterales</taxon>
        <taxon>Roseomonadaceae</taxon>
        <taxon>Roseomonas</taxon>
    </lineage>
</organism>
<feature type="domain" description="Histidine kinase" evidence="5">
    <location>
        <begin position="466"/>
        <end position="668"/>
    </location>
</feature>
<dbReference type="SUPFAM" id="SSF55781">
    <property type="entry name" value="GAF domain-like"/>
    <property type="match status" value="1"/>
</dbReference>
<evidence type="ECO:0000256" key="1">
    <source>
        <dbReference type="ARBA" id="ARBA00000085"/>
    </source>
</evidence>
<dbReference type="SUPFAM" id="SSF55874">
    <property type="entry name" value="ATPase domain of HSP90 chaperone/DNA topoisomerase II/histidine kinase"/>
    <property type="match status" value="1"/>
</dbReference>
<feature type="transmembrane region" description="Helical" evidence="4">
    <location>
        <begin position="92"/>
        <end position="116"/>
    </location>
</feature>
<dbReference type="PROSITE" id="PS50109">
    <property type="entry name" value="HIS_KIN"/>
    <property type="match status" value="1"/>
</dbReference>
<sequence>MNPEISSILYAGCAVACLAWGVLVLGTGRGRRAWPPAAACIVTALWAASVALSPQAPLAGVAGALEVIRTATWMWVLLLLGHRIGGRQALPLLRYSTAAACALTILALVTLVPAIASALTWVPIGSPVVLVRLALVLMVVVLAENLYRNAGDATRWHVVLPCITLGGLAAFDVLLYAHAALSREISPTLADARAILTALVAPLLAIGAVRDRRWHRDPPVSRQVVFHGATLLIAGSFLLAVGAVGEAIRHLGTDWTRAAEVGLWAGSAMAFAVALTARSVRSRLRRSIVDHFFAARFDYRQEWLRCVATLSEPEVPAPLRAIRAIADPADSPAGVLLLREAGEDGLSWAGSWNCPVEALSIAGGHPLLDRLRDGNWVHVFSAGDMPDLQAAFGRLWLAVPLAHHRDGVLGVVLLARPRANLPLDIEVFDLLRSLGREVSMFLSERRSAERLSEHQHLQDHAQRFAFVAHDVKTVASQLTMLLANAEHNIQDPEFQRDMLLTVRASAARINTLIARLRQPEASASGETSGIDPIAHLRALTSRHSHPMALEDDGQPPPRVLMQAEAFDAAIGHLLNNAAEASPAEERVEIRARHWQHRLTIDIVDHGPGMTPEFIRDALFRPLETRKPNGSGVGAWQARELLRRAGGDITVLSRPGHGTTMRLTLPICETPATPQLRQEALLS</sequence>
<evidence type="ECO:0000256" key="3">
    <source>
        <dbReference type="ARBA" id="ARBA00022553"/>
    </source>
</evidence>
<dbReference type="Gene3D" id="3.30.565.10">
    <property type="entry name" value="Histidine kinase-like ATPase, C-terminal domain"/>
    <property type="match status" value="1"/>
</dbReference>
<dbReference type="EC" id="2.7.13.3" evidence="2"/>
<comment type="caution">
    <text evidence="6">The sequence shown here is derived from an EMBL/GenBank/DDBJ whole genome shotgun (WGS) entry which is preliminary data.</text>
</comment>
<keyword evidence="4" id="KW-0472">Membrane</keyword>
<feature type="transmembrane region" description="Helical" evidence="4">
    <location>
        <begin position="261"/>
        <end position="277"/>
    </location>
</feature>
<keyword evidence="3" id="KW-0597">Phosphoprotein</keyword>
<feature type="transmembrane region" description="Helical" evidence="4">
    <location>
        <begin position="6"/>
        <end position="26"/>
    </location>
</feature>
<dbReference type="InterPro" id="IPR005467">
    <property type="entry name" value="His_kinase_dom"/>
</dbReference>
<gene>
    <name evidence="6" type="primary">prsK</name>
    <name evidence="6" type="ORF">IBL26_15705</name>
</gene>
<dbReference type="NCBIfam" id="TIGR02916">
    <property type="entry name" value="PEP_his_kin"/>
    <property type="match status" value="1"/>
</dbReference>
<keyword evidence="6" id="KW-0808">Transferase</keyword>
<dbReference type="Pfam" id="PF02518">
    <property type="entry name" value="HATPase_c"/>
    <property type="match status" value="1"/>
</dbReference>
<dbReference type="InterPro" id="IPR004358">
    <property type="entry name" value="Sig_transdc_His_kin-like_C"/>
</dbReference>
<keyword evidence="4" id="KW-0812">Transmembrane</keyword>
<dbReference type="SMART" id="SM00387">
    <property type="entry name" value="HATPase_c"/>
    <property type="match status" value="1"/>
</dbReference>
<comment type="catalytic activity">
    <reaction evidence="1">
        <text>ATP + protein L-histidine = ADP + protein N-phospho-L-histidine.</text>
        <dbReference type="EC" id="2.7.13.3"/>
    </reaction>
</comment>
<feature type="transmembrane region" description="Helical" evidence="4">
    <location>
        <begin position="33"/>
        <end position="52"/>
    </location>
</feature>
<dbReference type="RefSeq" id="WP_187785450.1">
    <property type="nucleotide sequence ID" value="NZ_JACTVA010000029.1"/>
</dbReference>
<feature type="transmembrane region" description="Helical" evidence="4">
    <location>
        <begin position="192"/>
        <end position="209"/>
    </location>
</feature>